<dbReference type="PANTHER" id="PTHR30627">
    <property type="entry name" value="PEPTIDOGLYCAN D,D-TRANSPEPTIDASE"/>
    <property type="match status" value="1"/>
</dbReference>
<evidence type="ECO:0000256" key="5">
    <source>
        <dbReference type="ARBA" id="ARBA00022645"/>
    </source>
</evidence>
<evidence type="ECO:0000256" key="3">
    <source>
        <dbReference type="ARBA" id="ARBA00022475"/>
    </source>
</evidence>
<feature type="region of interest" description="Disordered" evidence="14">
    <location>
        <begin position="638"/>
        <end position="699"/>
    </location>
</feature>
<keyword evidence="3" id="KW-1003">Cell membrane</keyword>
<evidence type="ECO:0000256" key="9">
    <source>
        <dbReference type="ARBA" id="ARBA00022960"/>
    </source>
</evidence>
<evidence type="ECO:0000256" key="2">
    <source>
        <dbReference type="ARBA" id="ARBA00004236"/>
    </source>
</evidence>
<dbReference type="SUPFAM" id="SSF56601">
    <property type="entry name" value="beta-lactamase/transpeptidase-like"/>
    <property type="match status" value="1"/>
</dbReference>
<dbReference type="Proteomes" id="UP001139486">
    <property type="component" value="Unassembled WGS sequence"/>
</dbReference>
<comment type="caution">
    <text evidence="18">The sequence shown here is derived from an EMBL/GenBank/DDBJ whole genome shotgun (WGS) entry which is preliminary data.</text>
</comment>
<feature type="compositionally biased region" description="Polar residues" evidence="14">
    <location>
        <begin position="650"/>
        <end position="659"/>
    </location>
</feature>
<evidence type="ECO:0000256" key="13">
    <source>
        <dbReference type="ARBA" id="ARBA00023316"/>
    </source>
</evidence>
<evidence type="ECO:0000256" key="10">
    <source>
        <dbReference type="ARBA" id="ARBA00022984"/>
    </source>
</evidence>
<dbReference type="Pfam" id="PF03717">
    <property type="entry name" value="PBP_dimer"/>
    <property type="match status" value="1"/>
</dbReference>
<keyword evidence="9" id="KW-0133">Cell shape</keyword>
<evidence type="ECO:0000256" key="1">
    <source>
        <dbReference type="ARBA" id="ARBA00004167"/>
    </source>
</evidence>
<proteinExistence type="predicted"/>
<dbReference type="GO" id="GO:0006508">
    <property type="term" value="P:proteolysis"/>
    <property type="evidence" value="ECO:0007669"/>
    <property type="project" value="UniProtKB-KW"/>
</dbReference>
<evidence type="ECO:0000259" key="16">
    <source>
        <dbReference type="Pfam" id="PF00905"/>
    </source>
</evidence>
<dbReference type="AlphaFoldDB" id="A0A9X2HN80"/>
<evidence type="ECO:0000256" key="15">
    <source>
        <dbReference type="SAM" id="Phobius"/>
    </source>
</evidence>
<dbReference type="GO" id="GO:0009252">
    <property type="term" value="P:peptidoglycan biosynthetic process"/>
    <property type="evidence" value="ECO:0007669"/>
    <property type="project" value="UniProtKB-KW"/>
</dbReference>
<dbReference type="Gene3D" id="3.40.710.10">
    <property type="entry name" value="DD-peptidase/beta-lactamase superfamily"/>
    <property type="match status" value="1"/>
</dbReference>
<dbReference type="GO" id="GO:0009002">
    <property type="term" value="F:serine-type D-Ala-D-Ala carboxypeptidase activity"/>
    <property type="evidence" value="ECO:0007669"/>
    <property type="project" value="UniProtKB-EC"/>
</dbReference>
<dbReference type="GO" id="GO:0008658">
    <property type="term" value="F:penicillin binding"/>
    <property type="evidence" value="ECO:0007669"/>
    <property type="project" value="InterPro"/>
</dbReference>
<dbReference type="InterPro" id="IPR036138">
    <property type="entry name" value="PBP_dimer_sf"/>
</dbReference>
<dbReference type="InterPro" id="IPR001460">
    <property type="entry name" value="PCN-bd_Tpept"/>
</dbReference>
<keyword evidence="8 18" id="KW-0378">Hydrolase</keyword>
<name>A0A9X2HN80_9SPHN</name>
<organism evidence="18 19">
    <name type="scientific">Sphingomonas liriopis</name>
    <dbReference type="NCBI Taxonomy" id="2949094"/>
    <lineage>
        <taxon>Bacteria</taxon>
        <taxon>Pseudomonadati</taxon>
        <taxon>Pseudomonadota</taxon>
        <taxon>Alphaproteobacteria</taxon>
        <taxon>Sphingomonadales</taxon>
        <taxon>Sphingomonadaceae</taxon>
        <taxon>Sphingomonas</taxon>
    </lineage>
</organism>
<dbReference type="NCBIfam" id="TIGR03423">
    <property type="entry name" value="pbp2_mrdA"/>
    <property type="match status" value="1"/>
</dbReference>
<accession>A0A9X2HN80</accession>
<evidence type="ECO:0000256" key="7">
    <source>
        <dbReference type="ARBA" id="ARBA00022692"/>
    </source>
</evidence>
<dbReference type="InterPro" id="IPR005311">
    <property type="entry name" value="PBP_dimer"/>
</dbReference>
<keyword evidence="4" id="KW-0997">Cell inner membrane</keyword>
<feature type="domain" description="Penicillin-binding protein transpeptidase" evidence="16">
    <location>
        <begin position="272"/>
        <end position="603"/>
    </location>
</feature>
<keyword evidence="11 15" id="KW-1133">Transmembrane helix</keyword>
<gene>
    <name evidence="18" type="primary">mrdA</name>
    <name evidence="18" type="ORF">M9979_00200</name>
</gene>
<evidence type="ECO:0000313" key="19">
    <source>
        <dbReference type="Proteomes" id="UP001139486"/>
    </source>
</evidence>
<protein>
    <submittedName>
        <fullName evidence="18">Penicillin-binding protein 2</fullName>
        <ecNumber evidence="18">3.4.16.4</ecNumber>
    </submittedName>
</protein>
<evidence type="ECO:0000259" key="17">
    <source>
        <dbReference type="Pfam" id="PF03717"/>
    </source>
</evidence>
<evidence type="ECO:0000256" key="6">
    <source>
        <dbReference type="ARBA" id="ARBA00022670"/>
    </source>
</evidence>
<dbReference type="PANTHER" id="PTHR30627:SF2">
    <property type="entry name" value="PEPTIDOGLYCAN D,D-TRANSPEPTIDASE MRDA"/>
    <property type="match status" value="1"/>
</dbReference>
<dbReference type="RefSeq" id="WP_254287537.1">
    <property type="nucleotide sequence ID" value="NZ_JAMLDY010000001.1"/>
</dbReference>
<keyword evidence="13" id="KW-0961">Cell wall biogenesis/degradation</keyword>
<dbReference type="EMBL" id="JAMLDY010000001">
    <property type="protein sequence ID" value="MCP3733307.1"/>
    <property type="molecule type" value="Genomic_DNA"/>
</dbReference>
<dbReference type="SUPFAM" id="SSF56519">
    <property type="entry name" value="Penicillin binding protein dimerisation domain"/>
    <property type="match status" value="1"/>
</dbReference>
<keyword evidence="12 15" id="KW-0472">Membrane</keyword>
<evidence type="ECO:0000256" key="8">
    <source>
        <dbReference type="ARBA" id="ARBA00022801"/>
    </source>
</evidence>
<dbReference type="Gene3D" id="3.90.1310.10">
    <property type="entry name" value="Penicillin-binding protein 2a (Domain 2)"/>
    <property type="match status" value="1"/>
</dbReference>
<sequence length="699" mass="75283">MRRAPRIVTEAMQTYSFSRRAWLLGTAQGAVGVLLAARMGWLAIAQNEKYNLLAESNRVNLTMIPPRRGWIVDRHGAPVANNRTDFRVDIIPDRLEGGDAGRDRVLTLLARLLALPPEEVERIRIDLDHAAGFQPVQVAENISWDRFAAVSLRQPELPGVAPTRGFARAYPAGAAVAHLTGYVGAANAEQFKQTRDPLLVTPGFKLGKDGLEKQLETQLRGTPGAKRVEVTARGKVVAELPTRADVPGKTQRLTIDVGLQEYAARRLGTNSGSAVVIDCRTGETLAMASMPAYDPNSFSDGISHLEWKMLSDDDHVPLMNKVTQGLYPPGSTVKPLAGLALLEAGVPASDHVNCSGVIRIGSGLFHCHKRSGHGPVDLKRAIEQSCDVYFWEMVRRIGYDKVAPIAHVMGLGEKFDLPFSTQRYGTVPDSAWKLRKYKARWTVADSLNAAIGQGYVLANPLQLAVMAARIASGRALLPSLLANRVHLDVPALPVASEHLATVRDAMYGVVNQGGTGGAARLLVPGVAIAGKTGTAQVRRITMAERRSTGVLKNGQLPFKMRDHALFVGFAPADNPRYAIAVVLEHNGHTVRNLDTPMIGRDIMTWLFDRDRAIRSLAEVEPTWGGDIQTRMTAQADAYRAAQSPPPAANATKTDPSVPSDSDAVEAATDLANQTQAALAPAVANGDLAPDDGAPERTAP</sequence>
<feature type="domain" description="Penicillin-binding protein dimerisation" evidence="17">
    <location>
        <begin position="64"/>
        <end position="239"/>
    </location>
</feature>
<keyword evidence="10" id="KW-0573">Peptidoglycan synthesis</keyword>
<evidence type="ECO:0000256" key="12">
    <source>
        <dbReference type="ARBA" id="ARBA00023136"/>
    </source>
</evidence>
<dbReference type="GO" id="GO:0071555">
    <property type="term" value="P:cell wall organization"/>
    <property type="evidence" value="ECO:0007669"/>
    <property type="project" value="UniProtKB-KW"/>
</dbReference>
<dbReference type="GO" id="GO:0005886">
    <property type="term" value="C:plasma membrane"/>
    <property type="evidence" value="ECO:0007669"/>
    <property type="project" value="UniProtKB-SubCell"/>
</dbReference>
<feature type="transmembrane region" description="Helical" evidence="15">
    <location>
        <begin position="21"/>
        <end position="44"/>
    </location>
</feature>
<keyword evidence="7 15" id="KW-0812">Transmembrane</keyword>
<comment type="subcellular location">
    <subcellularLocation>
        <location evidence="2">Cell membrane</location>
    </subcellularLocation>
    <subcellularLocation>
        <location evidence="1">Membrane</location>
        <topology evidence="1">Single-pass membrane protein</topology>
    </subcellularLocation>
</comment>
<dbReference type="InterPro" id="IPR050515">
    <property type="entry name" value="Beta-lactam/transpept"/>
</dbReference>
<reference evidence="18" key="1">
    <citation type="submission" date="2022-05" db="EMBL/GenBank/DDBJ databases">
        <title>Sphingomonas sp. strain RP10 Genome sequencing and assembly.</title>
        <authorList>
            <person name="Kim I."/>
        </authorList>
    </citation>
    <scope>NUCLEOTIDE SEQUENCE</scope>
    <source>
        <strain evidence="18">RP10</strain>
    </source>
</reference>
<dbReference type="Gene3D" id="3.30.1390.30">
    <property type="entry name" value="Penicillin-binding protein 2a, domain 3"/>
    <property type="match status" value="1"/>
</dbReference>
<dbReference type="Pfam" id="PF00905">
    <property type="entry name" value="Transpeptidase"/>
    <property type="match status" value="1"/>
</dbReference>
<evidence type="ECO:0000256" key="4">
    <source>
        <dbReference type="ARBA" id="ARBA00022519"/>
    </source>
</evidence>
<keyword evidence="6" id="KW-0645">Protease</keyword>
<dbReference type="InterPro" id="IPR012338">
    <property type="entry name" value="Beta-lactam/transpept-like"/>
</dbReference>
<evidence type="ECO:0000256" key="14">
    <source>
        <dbReference type="SAM" id="MobiDB-lite"/>
    </source>
</evidence>
<dbReference type="EC" id="3.4.16.4" evidence="18"/>
<dbReference type="GO" id="GO:0008360">
    <property type="term" value="P:regulation of cell shape"/>
    <property type="evidence" value="ECO:0007669"/>
    <property type="project" value="UniProtKB-KW"/>
</dbReference>
<evidence type="ECO:0000256" key="11">
    <source>
        <dbReference type="ARBA" id="ARBA00022989"/>
    </source>
</evidence>
<keyword evidence="5 18" id="KW-0121">Carboxypeptidase</keyword>
<dbReference type="GO" id="GO:0071972">
    <property type="term" value="F:peptidoglycan L,D-transpeptidase activity"/>
    <property type="evidence" value="ECO:0007669"/>
    <property type="project" value="TreeGrafter"/>
</dbReference>
<dbReference type="InterPro" id="IPR017790">
    <property type="entry name" value="Penicillin-binding_protein_2"/>
</dbReference>
<evidence type="ECO:0000313" key="18">
    <source>
        <dbReference type="EMBL" id="MCP3733307.1"/>
    </source>
</evidence>
<keyword evidence="19" id="KW-1185">Reference proteome</keyword>